<dbReference type="InterPro" id="IPR007059">
    <property type="entry name" value="DmsC"/>
</dbReference>
<dbReference type="Proteomes" id="UP000275256">
    <property type="component" value="Unassembled WGS sequence"/>
</dbReference>
<feature type="transmembrane region" description="Helical" evidence="1">
    <location>
        <begin position="273"/>
        <end position="296"/>
    </location>
</feature>
<protein>
    <recommendedName>
        <fullName evidence="4">Dimethyl sulfoxide reductase</fullName>
    </recommendedName>
</protein>
<gene>
    <name evidence="2" type="ORF">EAX62_05995</name>
</gene>
<feature type="transmembrane region" description="Helical" evidence="1">
    <location>
        <begin position="239"/>
        <end position="261"/>
    </location>
</feature>
<name>A0A3M0GHI7_9ACTN</name>
<reference evidence="2 3" key="1">
    <citation type="submission" date="2018-10" db="EMBL/GenBank/DDBJ databases">
        <title>Tessaracoccus antarcticuss sp. nov., isolated from sediment.</title>
        <authorList>
            <person name="Zhou L.Y."/>
            <person name="Du Z.J."/>
        </authorList>
    </citation>
    <scope>NUCLEOTIDE SEQUENCE [LARGE SCALE GENOMIC DNA]</scope>
    <source>
        <strain evidence="2 3">JDX10</strain>
    </source>
</reference>
<feature type="transmembrane region" description="Helical" evidence="1">
    <location>
        <begin position="195"/>
        <end position="219"/>
    </location>
</feature>
<feature type="transmembrane region" description="Helical" evidence="1">
    <location>
        <begin position="153"/>
        <end position="175"/>
    </location>
</feature>
<proteinExistence type="predicted"/>
<feature type="transmembrane region" description="Helical" evidence="1">
    <location>
        <begin position="87"/>
        <end position="106"/>
    </location>
</feature>
<feature type="transmembrane region" description="Helical" evidence="1">
    <location>
        <begin position="47"/>
        <end position="67"/>
    </location>
</feature>
<dbReference type="RefSeq" id="WP_121900672.1">
    <property type="nucleotide sequence ID" value="NZ_REFW01000001.1"/>
</dbReference>
<dbReference type="GO" id="GO:0009390">
    <property type="term" value="C:dimethyl sulfoxide reductase complex"/>
    <property type="evidence" value="ECO:0007669"/>
    <property type="project" value="TreeGrafter"/>
</dbReference>
<keyword evidence="1" id="KW-0472">Membrane</keyword>
<evidence type="ECO:0000256" key="1">
    <source>
        <dbReference type="SAM" id="Phobius"/>
    </source>
</evidence>
<dbReference type="PANTHER" id="PTHR38095">
    <property type="entry name" value="ANAEROBIC DIMETHYL SULFOXIDE REDUCTASE CHAIN YNFH"/>
    <property type="match status" value="1"/>
</dbReference>
<keyword evidence="1" id="KW-1133">Transmembrane helix</keyword>
<evidence type="ECO:0008006" key="4">
    <source>
        <dbReference type="Google" id="ProtNLM"/>
    </source>
</evidence>
<keyword evidence="3" id="KW-1185">Reference proteome</keyword>
<dbReference type="Pfam" id="PF04976">
    <property type="entry name" value="DmsC"/>
    <property type="match status" value="1"/>
</dbReference>
<dbReference type="EMBL" id="REFW01000001">
    <property type="protein sequence ID" value="RMB62122.1"/>
    <property type="molecule type" value="Genomic_DNA"/>
</dbReference>
<sequence>MWHELPLVIFTIAAQMSVGSFVVLGIIQLVNWNTPQRTLDKVTMPALYAIGPLLVFGLAASTLHLGSPMRAANALLHLQSSWLSREILLGMLFAGSGALFAVLQWFRWGPHRLRQALALITAVLGLTLVYAISQVYSLRTIPAWATYATPLRFYITTFLLGGVAVAAALVVASYVRRRRGGEPDPEARALITRTVQGIAFGGILALGLKFIGQPAYLSYLGTEGSAAAQATLELLNGKYMWLSAAQNILIFAGVVGLGFLLFRMARSRGVSRLLPVVTVAAFVLVLSGEFIGRLLFYATMVRIGI</sequence>
<accession>A0A3M0GHI7</accession>
<evidence type="ECO:0000313" key="3">
    <source>
        <dbReference type="Proteomes" id="UP000275256"/>
    </source>
</evidence>
<organism evidence="2 3">
    <name type="scientific">Tessaracoccus antarcticus</name>
    <dbReference type="NCBI Taxonomy" id="2479848"/>
    <lineage>
        <taxon>Bacteria</taxon>
        <taxon>Bacillati</taxon>
        <taxon>Actinomycetota</taxon>
        <taxon>Actinomycetes</taxon>
        <taxon>Propionibacteriales</taxon>
        <taxon>Propionibacteriaceae</taxon>
        <taxon>Tessaracoccus</taxon>
    </lineage>
</organism>
<feature type="transmembrane region" description="Helical" evidence="1">
    <location>
        <begin position="113"/>
        <end position="133"/>
    </location>
</feature>
<dbReference type="GO" id="GO:0019645">
    <property type="term" value="P:anaerobic electron transport chain"/>
    <property type="evidence" value="ECO:0007669"/>
    <property type="project" value="InterPro"/>
</dbReference>
<dbReference type="GO" id="GO:0009389">
    <property type="term" value="F:dimethyl sulfoxide reductase activity"/>
    <property type="evidence" value="ECO:0007669"/>
    <property type="project" value="TreeGrafter"/>
</dbReference>
<keyword evidence="1" id="KW-0812">Transmembrane</keyword>
<evidence type="ECO:0000313" key="2">
    <source>
        <dbReference type="EMBL" id="RMB62122.1"/>
    </source>
</evidence>
<dbReference type="OrthoDB" id="4394845at2"/>
<dbReference type="PANTHER" id="PTHR38095:SF2">
    <property type="entry name" value="ANAEROBIC DIMETHYL SULFOXIDE REDUCTASE CHAIN C"/>
    <property type="match status" value="1"/>
</dbReference>
<comment type="caution">
    <text evidence="2">The sequence shown here is derived from an EMBL/GenBank/DDBJ whole genome shotgun (WGS) entry which is preliminary data.</text>
</comment>
<dbReference type="GO" id="GO:0005886">
    <property type="term" value="C:plasma membrane"/>
    <property type="evidence" value="ECO:0007669"/>
    <property type="project" value="TreeGrafter"/>
</dbReference>
<feature type="transmembrane region" description="Helical" evidence="1">
    <location>
        <begin position="6"/>
        <end position="27"/>
    </location>
</feature>
<dbReference type="AlphaFoldDB" id="A0A3M0GHI7"/>